<evidence type="ECO:0000256" key="6">
    <source>
        <dbReference type="SAM" id="Phobius"/>
    </source>
</evidence>
<name>A0ABW4MPR8_9BACI</name>
<evidence type="ECO:0000256" key="5">
    <source>
        <dbReference type="ARBA" id="ARBA00023136"/>
    </source>
</evidence>
<sequence>MSESKQFIKNTLMTISRQVSAILIGLLYTVIIARVLGPTGNGIYQLIILLPTMLLTIFNLGVGSSSVYYIGRKQYSVEDILKTNSRSGVLLSFLSVILGALFLLFFSGQFFQDVDPIYLFAILLLMPFLFLNEYFLVIFQGKQDFKSYNMLSLSRQIIALLFTVLFLVIIRLDILGAVLAFIFGILAQYLLSRYFLKKKLGIRGKDGSYSKDYFKKSISYGLKAHISNILSFINYRSDIFIISFYINPAAVGIYTAAVSISERLWIVSQAISSVLFPTVSSLDNQDEKNHLTSVLSRNVLWLSIFGGLIFYLLSDLIILILFGKEYIESSLAIKFLLPGIVLFSVDRILSNDLAGRGKPEINMNVSIFTVISNIVLNIILVPIYGILGAAIATSITYSLATIIKLFIFKKQTGVKISKLLLIQSEDYQFYRRILKKVKRRKVST</sequence>
<keyword evidence="4 6" id="KW-1133">Transmembrane helix</keyword>
<feature type="transmembrane region" description="Helical" evidence="6">
    <location>
        <begin position="21"/>
        <end position="37"/>
    </location>
</feature>
<keyword evidence="2" id="KW-1003">Cell membrane</keyword>
<dbReference type="EMBL" id="JBHUEK010000025">
    <property type="protein sequence ID" value="MFD1780012.1"/>
    <property type="molecule type" value="Genomic_DNA"/>
</dbReference>
<gene>
    <name evidence="7" type="ORF">ACFSFW_15205</name>
</gene>
<dbReference type="PANTHER" id="PTHR30250:SF11">
    <property type="entry name" value="O-ANTIGEN TRANSPORTER-RELATED"/>
    <property type="match status" value="1"/>
</dbReference>
<feature type="transmembrane region" description="Helical" evidence="6">
    <location>
        <begin position="239"/>
        <end position="257"/>
    </location>
</feature>
<proteinExistence type="predicted"/>
<comment type="subcellular location">
    <subcellularLocation>
        <location evidence="1">Cell membrane</location>
        <topology evidence="1">Multi-pass membrane protein</topology>
    </subcellularLocation>
</comment>
<evidence type="ECO:0000313" key="7">
    <source>
        <dbReference type="EMBL" id="MFD1780012.1"/>
    </source>
</evidence>
<feature type="transmembrane region" description="Helical" evidence="6">
    <location>
        <begin position="386"/>
        <end position="408"/>
    </location>
</feature>
<feature type="transmembrane region" description="Helical" evidence="6">
    <location>
        <begin position="117"/>
        <end position="139"/>
    </location>
</feature>
<dbReference type="Proteomes" id="UP001597227">
    <property type="component" value="Unassembled WGS sequence"/>
</dbReference>
<dbReference type="InterPro" id="IPR002797">
    <property type="entry name" value="Polysacc_synth"/>
</dbReference>
<organism evidence="7 8">
    <name type="scientific">Fredinandcohnia salidurans</name>
    <dbReference type="NCBI Taxonomy" id="2595041"/>
    <lineage>
        <taxon>Bacteria</taxon>
        <taxon>Bacillati</taxon>
        <taxon>Bacillota</taxon>
        <taxon>Bacilli</taxon>
        <taxon>Bacillales</taxon>
        <taxon>Bacillaceae</taxon>
        <taxon>Fredinandcohnia</taxon>
    </lineage>
</organism>
<dbReference type="CDD" id="cd13128">
    <property type="entry name" value="MATE_Wzx_like"/>
    <property type="match status" value="1"/>
</dbReference>
<accession>A0ABW4MPR8</accession>
<reference evidence="8" key="1">
    <citation type="journal article" date="2019" name="Int. J. Syst. Evol. Microbiol.">
        <title>The Global Catalogue of Microorganisms (GCM) 10K type strain sequencing project: providing services to taxonomists for standard genome sequencing and annotation.</title>
        <authorList>
            <consortium name="The Broad Institute Genomics Platform"/>
            <consortium name="The Broad Institute Genome Sequencing Center for Infectious Disease"/>
            <person name="Wu L."/>
            <person name="Ma J."/>
        </authorList>
    </citation>
    <scope>NUCLEOTIDE SEQUENCE [LARGE SCALE GENOMIC DNA]</scope>
    <source>
        <strain evidence="8">CCUG 15531</strain>
    </source>
</reference>
<evidence type="ECO:0000256" key="1">
    <source>
        <dbReference type="ARBA" id="ARBA00004651"/>
    </source>
</evidence>
<feature type="transmembrane region" description="Helical" evidence="6">
    <location>
        <begin position="89"/>
        <end position="111"/>
    </location>
</feature>
<feature type="transmembrane region" description="Helical" evidence="6">
    <location>
        <begin position="43"/>
        <end position="69"/>
    </location>
</feature>
<protein>
    <submittedName>
        <fullName evidence="7">Flippase</fullName>
    </submittedName>
</protein>
<dbReference type="InterPro" id="IPR050833">
    <property type="entry name" value="Poly_Biosynth_Transport"/>
</dbReference>
<keyword evidence="3 6" id="KW-0812">Transmembrane</keyword>
<feature type="transmembrane region" description="Helical" evidence="6">
    <location>
        <begin position="299"/>
        <end position="323"/>
    </location>
</feature>
<feature type="transmembrane region" description="Helical" evidence="6">
    <location>
        <begin position="151"/>
        <end position="170"/>
    </location>
</feature>
<evidence type="ECO:0000256" key="4">
    <source>
        <dbReference type="ARBA" id="ARBA00022989"/>
    </source>
</evidence>
<dbReference type="RefSeq" id="WP_388039488.1">
    <property type="nucleotide sequence ID" value="NZ_JBHUEK010000025.1"/>
</dbReference>
<evidence type="ECO:0000313" key="8">
    <source>
        <dbReference type="Proteomes" id="UP001597227"/>
    </source>
</evidence>
<keyword evidence="8" id="KW-1185">Reference proteome</keyword>
<feature type="transmembrane region" description="Helical" evidence="6">
    <location>
        <begin position="176"/>
        <end position="196"/>
    </location>
</feature>
<dbReference type="Pfam" id="PF01943">
    <property type="entry name" value="Polysacc_synt"/>
    <property type="match status" value="1"/>
</dbReference>
<evidence type="ECO:0000256" key="2">
    <source>
        <dbReference type="ARBA" id="ARBA00022475"/>
    </source>
</evidence>
<evidence type="ECO:0000256" key="3">
    <source>
        <dbReference type="ARBA" id="ARBA00022692"/>
    </source>
</evidence>
<comment type="caution">
    <text evidence="7">The sequence shown here is derived from an EMBL/GenBank/DDBJ whole genome shotgun (WGS) entry which is preliminary data.</text>
</comment>
<keyword evidence="5 6" id="KW-0472">Membrane</keyword>
<feature type="transmembrane region" description="Helical" evidence="6">
    <location>
        <begin position="361"/>
        <end position="380"/>
    </location>
</feature>
<dbReference type="PANTHER" id="PTHR30250">
    <property type="entry name" value="PST FAMILY PREDICTED COLANIC ACID TRANSPORTER"/>
    <property type="match status" value="1"/>
</dbReference>